<dbReference type="Proteomes" id="UP000004491">
    <property type="component" value="Unassembled WGS sequence"/>
</dbReference>
<feature type="coiled-coil region" evidence="4">
    <location>
        <begin position="16"/>
        <end position="64"/>
    </location>
</feature>
<dbReference type="PANTHER" id="PTHR32089:SF112">
    <property type="entry name" value="LYSOZYME-LIKE PROTEIN-RELATED"/>
    <property type="match status" value="1"/>
</dbReference>
<dbReference type="Pfam" id="PF13682">
    <property type="entry name" value="CZB"/>
    <property type="match status" value="1"/>
</dbReference>
<comment type="subcellular location">
    <subcellularLocation>
        <location evidence="1">Membrane</location>
    </subcellularLocation>
</comment>
<dbReference type="InterPro" id="IPR025991">
    <property type="entry name" value="Chemoreceptor_zinc-bind_dom"/>
</dbReference>
<evidence type="ECO:0000313" key="6">
    <source>
        <dbReference type="EMBL" id="EGV50493.1"/>
    </source>
</evidence>
<organism evidence="6 7">
    <name type="scientific">endosymbiont of Riftia pachyptila</name>
    <name type="common">vent Ph05</name>
    <dbReference type="NCBI Taxonomy" id="1048808"/>
    <lineage>
        <taxon>Bacteria</taxon>
        <taxon>Pseudomonadati</taxon>
        <taxon>Pseudomonadota</taxon>
        <taxon>Gammaproteobacteria</taxon>
        <taxon>sulfur-oxidizing symbionts</taxon>
    </lineage>
</organism>
<dbReference type="AlphaFoldDB" id="G2DFX6"/>
<evidence type="ECO:0000256" key="2">
    <source>
        <dbReference type="ARBA" id="ARBA00023224"/>
    </source>
</evidence>
<reference evidence="6" key="1">
    <citation type="journal article" date="2011" name="ISME J.">
        <title>The endosymbionts of the deep-sea tubeworms Riftia pachyptila and Tevnia jerichonana share an identical physiology as revealed by proteogenomic analyses.</title>
        <authorList>
            <person name="Gardebrecht A."/>
            <person name="Markert S."/>
            <person name="Felbeck H."/>
            <person name="Thuermer A."/>
            <person name="Albrecht D."/>
            <person name="Wollherr A."/>
            <person name="Kabisch J."/>
            <person name="Lehmann R."/>
            <person name="Daniel R."/>
            <person name="Liesegang H."/>
            <person name="Hecker M."/>
            <person name="Sievert S.M."/>
            <person name="Schweder T."/>
        </authorList>
    </citation>
    <scope>NUCLEOTIDE SEQUENCE [LARGE SCALE GENOMIC DNA]</scope>
</reference>
<evidence type="ECO:0000256" key="1">
    <source>
        <dbReference type="ARBA" id="ARBA00004370"/>
    </source>
</evidence>
<name>G2DFX6_9GAMM</name>
<dbReference type="InterPro" id="IPR004089">
    <property type="entry name" value="MCPsignal_dom"/>
</dbReference>
<evidence type="ECO:0000256" key="4">
    <source>
        <dbReference type="SAM" id="Coils"/>
    </source>
</evidence>
<proteinExistence type="predicted"/>
<evidence type="ECO:0000256" key="3">
    <source>
        <dbReference type="PROSITE-ProRule" id="PRU00284"/>
    </source>
</evidence>
<comment type="caution">
    <text evidence="6">The sequence shown here is derived from an EMBL/GenBank/DDBJ whole genome shotgun (WGS) entry which is preliminary data.</text>
</comment>
<dbReference type="PANTHER" id="PTHR32089">
    <property type="entry name" value="METHYL-ACCEPTING CHEMOTAXIS PROTEIN MCPB"/>
    <property type="match status" value="1"/>
</dbReference>
<evidence type="ECO:0000259" key="5">
    <source>
        <dbReference type="PROSITE" id="PS50111"/>
    </source>
</evidence>
<dbReference type="PROSITE" id="PS50111">
    <property type="entry name" value="CHEMOTAXIS_TRANSDUC_2"/>
    <property type="match status" value="1"/>
</dbReference>
<keyword evidence="7" id="KW-1185">Reference proteome</keyword>
<dbReference type="SMART" id="SM00283">
    <property type="entry name" value="MA"/>
    <property type="match status" value="1"/>
</dbReference>
<keyword evidence="2 3" id="KW-0807">Transducer</keyword>
<protein>
    <submittedName>
        <fullName evidence="6">Methyl-accepting chemotaxis sensory transducer</fullName>
    </submittedName>
</protein>
<dbReference type="EMBL" id="AFOC01000079">
    <property type="protein sequence ID" value="EGV50493.1"/>
    <property type="molecule type" value="Genomic_DNA"/>
</dbReference>
<dbReference type="Gene3D" id="6.10.250.3200">
    <property type="match status" value="1"/>
</dbReference>
<sequence>MGICFWCLRGVAMFLCGKTKRALGDAEQRIEALEQQLAELSEQQHTLQQERDHYQAEVQRLKQQQMLATSIFASFEHFGKSLDLMQETMGGMAKLLSSEKETAVVSSTESEVARHKSSKMADNLSSISSELSDAVSYMEQLNSRTDAIGNIVGLINGISEQTNLLALNAAIEAARAGDQGRGFAVVADEVRSLSHKTGEATKEIASEVSQIQSSSSDVEKRMRQIANESQKLAQIGGTLVDGMNSIIGLSRQMEQAVSSGSLRSFVEVAKIDHLVFKVQVYMVLMGQLEKPAEAFSSHTDCRLGHWYYQGEGVSCFSKLDGYKEIERPHILVHEAGKMAVNAFHAQDFDRCVEAMQQMEQASLDVLDSLEHLAKSGENMPELLCHHQG</sequence>
<accession>G2DFX6</accession>
<evidence type="ECO:0000313" key="7">
    <source>
        <dbReference type="Proteomes" id="UP000004491"/>
    </source>
</evidence>
<dbReference type="Pfam" id="PF00015">
    <property type="entry name" value="MCPsignal"/>
    <property type="match status" value="1"/>
</dbReference>
<dbReference type="GO" id="GO:0006935">
    <property type="term" value="P:chemotaxis"/>
    <property type="evidence" value="ECO:0007669"/>
    <property type="project" value="UniProtKB-ARBA"/>
</dbReference>
<feature type="domain" description="Methyl-accepting transducer" evidence="5">
    <location>
        <begin position="73"/>
        <end position="267"/>
    </location>
</feature>
<dbReference type="SUPFAM" id="SSF58104">
    <property type="entry name" value="Methyl-accepting chemotaxis protein (MCP) signaling domain"/>
    <property type="match status" value="1"/>
</dbReference>
<dbReference type="Gene3D" id="1.20.120.30">
    <property type="entry name" value="Aspartate receptor, ligand-binding domain"/>
    <property type="match status" value="1"/>
</dbReference>
<gene>
    <name evidence="6" type="ORF">Rifp1Sym_cz00170</name>
</gene>
<dbReference type="GO" id="GO:0007165">
    <property type="term" value="P:signal transduction"/>
    <property type="evidence" value="ECO:0007669"/>
    <property type="project" value="UniProtKB-KW"/>
</dbReference>
<dbReference type="GO" id="GO:0016020">
    <property type="term" value="C:membrane"/>
    <property type="evidence" value="ECO:0007669"/>
    <property type="project" value="UniProtKB-SubCell"/>
</dbReference>
<keyword evidence="4" id="KW-0175">Coiled coil</keyword>